<dbReference type="RefSeq" id="WP_025712605.1">
    <property type="nucleotide sequence ID" value="NZ_CAAHGR010000020.1"/>
</dbReference>
<keyword evidence="1 2" id="KW-0238">DNA-binding</keyword>
<evidence type="ECO:0000256" key="2">
    <source>
        <dbReference type="PROSITE-ProRule" id="PRU01091"/>
    </source>
</evidence>
<sequence>MTFNSYIINDEVIFNMDVNELQPVAGKDHEAITLNTPTARCLQLLLESNGNIISRDEFLSAVWKERGVVVSQNTFYQNISLLRKSLLRAGLTQDVVVTVRQRGFVIATGTVIRQVTLQNEFNSAQPLSTDASMRIINDKYIAKIDDAEVQNSVKKTFRINGLTSLQLSLWTFVIVAVMAIINIVFLCVRYI</sequence>
<dbReference type="GO" id="GO:0003677">
    <property type="term" value="F:DNA binding"/>
    <property type="evidence" value="ECO:0007669"/>
    <property type="project" value="UniProtKB-UniRule"/>
</dbReference>
<dbReference type="Pfam" id="PF00486">
    <property type="entry name" value="Trans_reg_C"/>
    <property type="match status" value="1"/>
</dbReference>
<dbReference type="EMBL" id="UJYZ02000016">
    <property type="protein sequence ID" value="VVJ97342.1"/>
    <property type="molecule type" value="Genomic_DNA"/>
</dbReference>
<dbReference type="SUPFAM" id="SSF46894">
    <property type="entry name" value="C-terminal effector domain of the bipartite response regulators"/>
    <property type="match status" value="1"/>
</dbReference>
<accession>A0A223UH61</accession>
<accession>A0A6C2VJ81</accession>
<evidence type="ECO:0000313" key="6">
    <source>
        <dbReference type="EMBL" id="VVJ97342.1"/>
    </source>
</evidence>
<comment type="caution">
    <text evidence="5">The sequence shown here is derived from an EMBL/GenBank/DDBJ whole genome shotgun (WGS) entry which is preliminary data.</text>
</comment>
<name>A0A223UH61_9ENTR</name>
<evidence type="ECO:0000313" key="8">
    <source>
        <dbReference type="Proteomes" id="UP000259400"/>
    </source>
</evidence>
<evidence type="ECO:0000259" key="4">
    <source>
        <dbReference type="PROSITE" id="PS51755"/>
    </source>
</evidence>
<dbReference type="PROSITE" id="PS51755">
    <property type="entry name" value="OMPR_PHOB"/>
    <property type="match status" value="1"/>
</dbReference>
<dbReference type="SMART" id="SM00862">
    <property type="entry name" value="Trans_reg_C"/>
    <property type="match status" value="1"/>
</dbReference>
<feature type="transmembrane region" description="Helical" evidence="3">
    <location>
        <begin position="167"/>
        <end position="188"/>
    </location>
</feature>
<feature type="domain" description="OmpR/PhoB-type" evidence="4">
    <location>
        <begin position="3"/>
        <end position="108"/>
    </location>
</feature>
<dbReference type="GO" id="GO:0006355">
    <property type="term" value="P:regulation of DNA-templated transcription"/>
    <property type="evidence" value="ECO:0007669"/>
    <property type="project" value="InterPro"/>
</dbReference>
<dbReference type="KEGG" id="kqv:B8P98_25465"/>
<keyword evidence="8" id="KW-1185">Reference proteome</keyword>
<evidence type="ECO:0000256" key="3">
    <source>
        <dbReference type="SAM" id="Phobius"/>
    </source>
</evidence>
<feature type="DNA-binding region" description="OmpR/PhoB-type" evidence="2">
    <location>
        <begin position="3"/>
        <end position="108"/>
    </location>
</feature>
<organism evidence="5 7">
    <name type="scientific">Klebsiella quasivariicola</name>
    <dbReference type="NCBI Taxonomy" id="2026240"/>
    <lineage>
        <taxon>Bacteria</taxon>
        <taxon>Pseudomonadati</taxon>
        <taxon>Pseudomonadota</taxon>
        <taxon>Gammaproteobacteria</taxon>
        <taxon>Enterobacterales</taxon>
        <taxon>Enterobacteriaceae</taxon>
        <taxon>Klebsiella/Raoultella group</taxon>
        <taxon>Klebsiella</taxon>
        <taxon>Klebsiella pneumoniae complex</taxon>
    </lineage>
</organism>
<gene>
    <name evidence="6" type="ORF">SAMEA3538468_03392</name>
    <name evidence="5" type="ORF">SAMEA3538780_04091</name>
</gene>
<dbReference type="Gene3D" id="1.10.10.10">
    <property type="entry name" value="Winged helix-like DNA-binding domain superfamily/Winged helix DNA-binding domain"/>
    <property type="match status" value="1"/>
</dbReference>
<dbReference type="Proteomes" id="UP000257712">
    <property type="component" value="Unassembled WGS sequence"/>
</dbReference>
<dbReference type="InterPro" id="IPR036388">
    <property type="entry name" value="WH-like_DNA-bd_sf"/>
</dbReference>
<dbReference type="InterPro" id="IPR016032">
    <property type="entry name" value="Sig_transdc_resp-reg_C-effctor"/>
</dbReference>
<proteinExistence type="predicted"/>
<keyword evidence="3" id="KW-0472">Membrane</keyword>
<evidence type="ECO:0000313" key="5">
    <source>
        <dbReference type="EMBL" id="SXD99992.1"/>
    </source>
</evidence>
<dbReference type="AlphaFoldDB" id="A0A223UH61"/>
<reference evidence="5 7" key="1">
    <citation type="submission" date="2018-08" db="EMBL/GenBank/DDBJ databases">
        <authorList>
            <consortium name="Pathogen Informatics"/>
        </authorList>
    </citation>
    <scope>NUCLEOTIDE SEQUENCE [LARGE SCALE GENOMIC DNA]</scope>
    <source>
        <strain evidence="6 8">EuSCAPE_IL010</strain>
        <strain evidence="5 7">EuSCAPE_IT371</strain>
    </source>
</reference>
<dbReference type="Proteomes" id="UP000259400">
    <property type="component" value="Unassembled WGS sequence"/>
</dbReference>
<dbReference type="GO" id="GO:0000160">
    <property type="term" value="P:phosphorelay signal transduction system"/>
    <property type="evidence" value="ECO:0007669"/>
    <property type="project" value="InterPro"/>
</dbReference>
<evidence type="ECO:0000313" key="7">
    <source>
        <dbReference type="Proteomes" id="UP000257712"/>
    </source>
</evidence>
<dbReference type="EMBL" id="UJZG01000016">
    <property type="protein sequence ID" value="SXD99992.1"/>
    <property type="molecule type" value="Genomic_DNA"/>
</dbReference>
<dbReference type="InterPro" id="IPR001867">
    <property type="entry name" value="OmpR/PhoB-type_DNA-bd"/>
</dbReference>
<keyword evidence="3" id="KW-0812">Transmembrane</keyword>
<keyword evidence="3" id="KW-1133">Transmembrane helix</keyword>
<protein>
    <submittedName>
        <fullName evidence="6">DNA-binding transcriptional activator CadC</fullName>
    </submittedName>
    <submittedName>
        <fullName evidence="5">Transcriptional regulator</fullName>
    </submittedName>
</protein>
<evidence type="ECO:0000256" key="1">
    <source>
        <dbReference type="ARBA" id="ARBA00023125"/>
    </source>
</evidence>